<keyword evidence="2" id="KW-1185">Reference proteome</keyword>
<accession>A0A5D2FW70</accession>
<evidence type="ECO:0000313" key="1">
    <source>
        <dbReference type="EMBL" id="TYH09872.1"/>
    </source>
</evidence>
<protein>
    <submittedName>
        <fullName evidence="1">Uncharacterized protein</fullName>
    </submittedName>
</protein>
<sequence length="100" mass="11648">MWFMQIETKKKGNGFTIIIRIHLLHRNRSKGRIAKPKQTSGLGPTRHRCMSPTTVYSGVRASKYGGCWIGQMRRKWGVRFWSDCGLKIWHIAIQFPTIMD</sequence>
<dbReference type="AlphaFoldDB" id="A0A5D2FW70"/>
<reference evidence="1 2" key="1">
    <citation type="submission" date="2019-06" db="EMBL/GenBank/DDBJ databases">
        <title>WGS assembly of Gossypium darwinii.</title>
        <authorList>
            <person name="Chen Z.J."/>
            <person name="Sreedasyam A."/>
            <person name="Ando A."/>
            <person name="Song Q."/>
            <person name="De L."/>
            <person name="Hulse-Kemp A."/>
            <person name="Ding M."/>
            <person name="Ye W."/>
            <person name="Kirkbride R."/>
            <person name="Jenkins J."/>
            <person name="Plott C."/>
            <person name="Lovell J."/>
            <person name="Lin Y.-M."/>
            <person name="Vaughn R."/>
            <person name="Liu B."/>
            <person name="Li W."/>
            <person name="Simpson S."/>
            <person name="Scheffler B."/>
            <person name="Saski C."/>
            <person name="Grover C."/>
            <person name="Hu G."/>
            <person name="Conover J."/>
            <person name="Carlson J."/>
            <person name="Shu S."/>
            <person name="Boston L."/>
            <person name="Williams M."/>
            <person name="Peterson D."/>
            <person name="Mcgee K."/>
            <person name="Jones D."/>
            <person name="Wendel J."/>
            <person name="Stelly D."/>
            <person name="Grimwood J."/>
            <person name="Schmutz J."/>
        </authorList>
    </citation>
    <scope>NUCLEOTIDE SEQUENCE [LARGE SCALE GENOMIC DNA]</scope>
    <source>
        <strain evidence="1">1808015.09</strain>
    </source>
</reference>
<dbReference type="EMBL" id="CM017694">
    <property type="protein sequence ID" value="TYH09872.1"/>
    <property type="molecule type" value="Genomic_DNA"/>
</dbReference>
<name>A0A5D2FW70_GOSDA</name>
<dbReference type="Proteomes" id="UP000323506">
    <property type="component" value="Chromosome A07"/>
</dbReference>
<proteinExistence type="predicted"/>
<evidence type="ECO:0000313" key="2">
    <source>
        <dbReference type="Proteomes" id="UP000323506"/>
    </source>
</evidence>
<organism evidence="1 2">
    <name type="scientific">Gossypium darwinii</name>
    <name type="common">Darwin's cotton</name>
    <name type="synonym">Gossypium barbadense var. darwinii</name>
    <dbReference type="NCBI Taxonomy" id="34276"/>
    <lineage>
        <taxon>Eukaryota</taxon>
        <taxon>Viridiplantae</taxon>
        <taxon>Streptophyta</taxon>
        <taxon>Embryophyta</taxon>
        <taxon>Tracheophyta</taxon>
        <taxon>Spermatophyta</taxon>
        <taxon>Magnoliopsida</taxon>
        <taxon>eudicotyledons</taxon>
        <taxon>Gunneridae</taxon>
        <taxon>Pentapetalae</taxon>
        <taxon>rosids</taxon>
        <taxon>malvids</taxon>
        <taxon>Malvales</taxon>
        <taxon>Malvaceae</taxon>
        <taxon>Malvoideae</taxon>
        <taxon>Gossypium</taxon>
    </lineage>
</organism>
<gene>
    <name evidence="1" type="ORF">ES288_A07G132300v1</name>
</gene>